<keyword evidence="2" id="KW-0732">Signal</keyword>
<proteinExistence type="predicted"/>
<dbReference type="PANTHER" id="PTHR39603">
    <property type="entry name" value="CYANOVIRIN-N DOMAIN-CONTAINING PROTEIN"/>
    <property type="match status" value="1"/>
</dbReference>
<protein>
    <submittedName>
        <fullName evidence="3">Uncharacterized protein</fullName>
    </submittedName>
</protein>
<dbReference type="Proteomes" id="UP000433876">
    <property type="component" value="Unassembled WGS sequence"/>
</dbReference>
<evidence type="ECO:0000313" key="4">
    <source>
        <dbReference type="Proteomes" id="UP000433876"/>
    </source>
</evidence>
<name>A0A8S8ZV77_SORMA</name>
<reference evidence="3 4" key="1">
    <citation type="submission" date="2017-07" db="EMBL/GenBank/DDBJ databases">
        <title>Genome sequence of the Sordaria macrospora wild type strain R19027.</title>
        <authorList>
            <person name="Nowrousian M."/>
            <person name="Teichert I."/>
            <person name="Kueck U."/>
        </authorList>
    </citation>
    <scope>NUCLEOTIDE SEQUENCE [LARGE SCALE GENOMIC DNA]</scope>
    <source>
        <strain evidence="3 4">R19027</strain>
        <tissue evidence="3">Mycelium</tissue>
    </source>
</reference>
<evidence type="ECO:0000313" key="3">
    <source>
        <dbReference type="EMBL" id="KAA8633933.1"/>
    </source>
</evidence>
<dbReference type="OMA" id="EYAWGNG"/>
<feature type="signal peptide" evidence="2">
    <location>
        <begin position="1"/>
        <end position="19"/>
    </location>
</feature>
<sequence>MSITPILLLLSFLSSKTAAALTLEPRGSGPNGAEEWTWEHYPPASVATGGTNSGAQAQSFSFAKWVEDARNGKAMSPKDAIAAYKAGQHTKRDDNNNDNPLYDDDDDGDELPPWYYTYGPGAARNTTRPLVEDTFTLVSGIAYHPEMYYIGKDEGKDIIHQSNTARLNVRSVTGQKYGVKGTDIARAGGLIMDYCTWKGRSGGGEYAWGNGYLYVTLEHTGKGEKTMQENLMIP</sequence>
<dbReference type="VEuPathDB" id="FungiDB:SMAC_00707"/>
<dbReference type="PANTHER" id="PTHR39603:SF1">
    <property type="entry name" value="CYANOVIRIN-N DOMAIN-CONTAINING PROTEIN"/>
    <property type="match status" value="1"/>
</dbReference>
<feature type="region of interest" description="Disordered" evidence="1">
    <location>
        <begin position="87"/>
        <end position="108"/>
    </location>
</feature>
<dbReference type="EMBL" id="NMPR01000030">
    <property type="protein sequence ID" value="KAA8633933.1"/>
    <property type="molecule type" value="Genomic_DNA"/>
</dbReference>
<organism evidence="3 4">
    <name type="scientific">Sordaria macrospora</name>
    <dbReference type="NCBI Taxonomy" id="5147"/>
    <lineage>
        <taxon>Eukaryota</taxon>
        <taxon>Fungi</taxon>
        <taxon>Dikarya</taxon>
        <taxon>Ascomycota</taxon>
        <taxon>Pezizomycotina</taxon>
        <taxon>Sordariomycetes</taxon>
        <taxon>Sordariomycetidae</taxon>
        <taxon>Sordariales</taxon>
        <taxon>Sordariaceae</taxon>
        <taxon>Sordaria</taxon>
    </lineage>
</organism>
<evidence type="ECO:0000256" key="1">
    <source>
        <dbReference type="SAM" id="MobiDB-lite"/>
    </source>
</evidence>
<evidence type="ECO:0000256" key="2">
    <source>
        <dbReference type="SAM" id="SignalP"/>
    </source>
</evidence>
<feature type="chain" id="PRO_5035771396" evidence="2">
    <location>
        <begin position="20"/>
        <end position="234"/>
    </location>
</feature>
<accession>A0A8S8ZV77</accession>
<gene>
    <name evidence="3" type="ORF">SMACR_00707</name>
</gene>
<dbReference type="AlphaFoldDB" id="A0A8S8ZV77"/>
<comment type="caution">
    <text evidence="3">The sequence shown here is derived from an EMBL/GenBank/DDBJ whole genome shotgun (WGS) entry which is preliminary data.</text>
</comment>